<dbReference type="KEGG" id="xfa:XF_0054"/>
<protein>
    <submittedName>
        <fullName evidence="1">Uncharacterized protein</fullName>
    </submittedName>
</protein>
<gene>
    <name evidence="1" type="ordered locus">XF_0054</name>
</gene>
<organism evidence="1 2">
    <name type="scientific">Xylella fastidiosa (strain 9a5c)</name>
    <dbReference type="NCBI Taxonomy" id="160492"/>
    <lineage>
        <taxon>Bacteria</taxon>
        <taxon>Pseudomonadati</taxon>
        <taxon>Pseudomonadota</taxon>
        <taxon>Gammaproteobacteria</taxon>
        <taxon>Lysobacterales</taxon>
        <taxon>Lysobacteraceae</taxon>
        <taxon>Xylella</taxon>
    </lineage>
</organism>
<proteinExistence type="predicted"/>
<evidence type="ECO:0000313" key="1">
    <source>
        <dbReference type="EMBL" id="AAF82867.1"/>
    </source>
</evidence>
<sequence length="122" mass="14407">MRAHRLVNKVMPFEQLFIAVNGTPNKPDECTNQNSEALYILIINTMTVTQNQSNMVLHAAILNTSSSTHHNNSAFLLPLRSKKIRWNNQLHLAYLRQQWNFFRAFINRNNRRYETMQCLEFI</sequence>
<evidence type="ECO:0000313" key="2">
    <source>
        <dbReference type="Proteomes" id="UP000000812"/>
    </source>
</evidence>
<name>Q9PH90_XYLFA</name>
<reference evidence="1 2" key="1">
    <citation type="journal article" date="2000" name="Nature">
        <title>The genome sequence of the plant pathogen Xylella fastidiosa.</title>
        <authorList>
            <person name="Simpson A.J."/>
            <person name="Reinach F.C."/>
            <person name="Arruda P."/>
            <person name="Abreu F.A."/>
            <person name="Acencio M."/>
            <person name="Alvarenga R."/>
            <person name="Alves L.M."/>
            <person name="Araya J.E."/>
            <person name="Baia G.S."/>
            <person name="Baptista C.S."/>
            <person name="Barros M.H."/>
            <person name="Bonaccorsi E.D."/>
            <person name="Bordin S."/>
            <person name="Bove J.M."/>
            <person name="Briones M.R."/>
            <person name="Bueno M.R."/>
            <person name="Camargo A.A."/>
            <person name="Camargo L.E."/>
            <person name="Carraro D.M."/>
            <person name="Carrer H."/>
            <person name="Colauto N.B."/>
            <person name="Colombo C."/>
            <person name="Costa F.F."/>
            <person name="Costa M.C."/>
            <person name="Costa-Neto C.M."/>
            <person name="Coutinho L.L."/>
            <person name="Cristofani M."/>
            <person name="Dias-Neto E."/>
            <person name="Docena C."/>
            <person name="El-Dorry H."/>
            <person name="Facincani A.P."/>
            <person name="Ferreira A.J."/>
            <person name="Ferreira V.C."/>
            <person name="Ferro J.A."/>
            <person name="Fraga J.S."/>
            <person name="Franca S.C."/>
            <person name="Franco M.C."/>
            <person name="Frohme M."/>
            <person name="Furlan L.R."/>
            <person name="Garnier M."/>
            <person name="Goldman G.H."/>
            <person name="Goldman M.H."/>
            <person name="Gomes S.L."/>
            <person name="Gruber A."/>
            <person name="Ho P.L."/>
            <person name="Hoheisel J.D."/>
            <person name="Junqueira M.L."/>
            <person name="Kemper E.L."/>
            <person name="Kitajima J.P."/>
            <person name="Krieger J.E."/>
            <person name="Kuramae E.E."/>
            <person name="Laigret F."/>
            <person name="Lambais M.R."/>
            <person name="Leite L.C."/>
            <person name="Lemos E.G."/>
            <person name="Lemos M.V."/>
            <person name="Lopes S.A."/>
            <person name="Lopes C.R."/>
            <person name="Machado J.A."/>
            <person name="Machado M.A."/>
            <person name="Madeira A.M."/>
            <person name="Madeira H.M."/>
            <person name="Marino C.L."/>
            <person name="Marques M.V."/>
            <person name="Martins E.A."/>
            <person name="Martins E.M."/>
            <person name="Matsukuma A.Y."/>
            <person name="Menck C.F."/>
            <person name="Miracca E.C."/>
            <person name="Miyaki C.Y."/>
            <person name="Monteriro-Vitorello C.B."/>
            <person name="Moon D.H."/>
            <person name="Nagai M.A."/>
            <person name="Nascimento A.L."/>
            <person name="Netto L.E."/>
            <person name="Nhani A.Jr."/>
            <person name="Nobrega F.G."/>
            <person name="Nunes L.R."/>
            <person name="Oliveira M.A."/>
            <person name="de Oliveira M.C."/>
            <person name="de Oliveira R.C."/>
            <person name="Palmieri D.A."/>
            <person name="Paris A."/>
            <person name="Peixoto B.R."/>
            <person name="Pereira G.A."/>
            <person name="Pereira H.A.Jr."/>
            <person name="Pesquero J.B."/>
            <person name="Quaggio R.B."/>
            <person name="Roberto P.G."/>
            <person name="Rodrigues V."/>
            <person name="de M Rosa A.J."/>
            <person name="de Rosa V.E.Jr."/>
            <person name="de Sa R.G."/>
            <person name="Santelli R.V."/>
            <person name="Sawasaki H.E."/>
            <person name="da Silva A.C."/>
            <person name="da Silva A.M."/>
            <person name="da Silva F.R."/>
            <person name="da Silva W.A.Jr."/>
            <person name="da Silveira J.F."/>
            <person name="Silvestri M.L."/>
            <person name="Siqueira W.J."/>
            <person name="de Souza A.A."/>
            <person name="de Souza A.P."/>
            <person name="Terenzi M.F."/>
            <person name="Truffi D."/>
            <person name="Tsai S.M."/>
            <person name="Tsuhako M.H."/>
            <person name="Vallada H."/>
            <person name="Van Sluys M.A."/>
            <person name="Verjovski-Almeida S."/>
            <person name="Vettore A.L."/>
            <person name="Zago M.A."/>
            <person name="Zatz M."/>
            <person name="Meidanis J."/>
            <person name="Setubal J.C."/>
        </authorList>
    </citation>
    <scope>NUCLEOTIDE SEQUENCE [LARGE SCALE GENOMIC DNA]</scope>
    <source>
        <strain evidence="1 2">9a5c</strain>
    </source>
</reference>
<accession>Q9PH90</accession>
<dbReference type="Proteomes" id="UP000000812">
    <property type="component" value="Chromosome"/>
</dbReference>
<dbReference type="AlphaFoldDB" id="Q9PH90"/>
<dbReference type="PIR" id="B82854">
    <property type="entry name" value="B82854"/>
</dbReference>
<dbReference type="EMBL" id="AE003849">
    <property type="protein sequence ID" value="AAF82867.1"/>
    <property type="molecule type" value="Genomic_DNA"/>
</dbReference>
<dbReference type="HOGENOM" id="CLU_2025856_0_0_6"/>